<feature type="signal peptide" evidence="5">
    <location>
        <begin position="1"/>
        <end position="20"/>
    </location>
</feature>
<keyword evidence="7" id="KW-0614">Plasmid</keyword>
<dbReference type="EMBL" id="CP114589">
    <property type="protein sequence ID" value="WBA10443.1"/>
    <property type="molecule type" value="Genomic_DNA"/>
</dbReference>
<evidence type="ECO:0000256" key="1">
    <source>
        <dbReference type="ARBA" id="ARBA00004196"/>
    </source>
</evidence>
<dbReference type="Gene3D" id="3.90.76.10">
    <property type="entry name" value="Dipeptide-binding Protein, Domain 1"/>
    <property type="match status" value="1"/>
</dbReference>
<comment type="subcellular location">
    <subcellularLocation>
        <location evidence="1">Cell envelope</location>
    </subcellularLocation>
</comment>
<dbReference type="GO" id="GO:1904680">
    <property type="term" value="F:peptide transmembrane transporter activity"/>
    <property type="evidence" value="ECO:0007669"/>
    <property type="project" value="TreeGrafter"/>
</dbReference>
<dbReference type="InterPro" id="IPR039424">
    <property type="entry name" value="SBP_5"/>
</dbReference>
<protein>
    <submittedName>
        <fullName evidence="7">Peptide ABC transporter substrate-binding protein</fullName>
    </submittedName>
</protein>
<dbReference type="FunFam" id="3.90.76.10:FF:000001">
    <property type="entry name" value="Oligopeptide ABC transporter substrate-binding protein"/>
    <property type="match status" value="1"/>
</dbReference>
<dbReference type="PANTHER" id="PTHR30290">
    <property type="entry name" value="PERIPLASMIC BINDING COMPONENT OF ABC TRANSPORTER"/>
    <property type="match status" value="1"/>
</dbReference>
<dbReference type="PIRSF" id="PIRSF002741">
    <property type="entry name" value="MppA"/>
    <property type="match status" value="1"/>
</dbReference>
<feature type="chain" id="PRO_5041309326" evidence="5">
    <location>
        <begin position="21"/>
        <end position="535"/>
    </location>
</feature>
<dbReference type="InterPro" id="IPR000914">
    <property type="entry name" value="SBP_5_dom"/>
</dbReference>
<dbReference type="PANTHER" id="PTHR30290:SF10">
    <property type="entry name" value="PERIPLASMIC OLIGOPEPTIDE-BINDING PROTEIN-RELATED"/>
    <property type="match status" value="1"/>
</dbReference>
<evidence type="ECO:0000313" key="7">
    <source>
        <dbReference type="EMBL" id="WBA10443.1"/>
    </source>
</evidence>
<keyword evidence="3" id="KW-0813">Transport</keyword>
<evidence type="ECO:0000256" key="3">
    <source>
        <dbReference type="ARBA" id="ARBA00022448"/>
    </source>
</evidence>
<dbReference type="Gene3D" id="3.10.105.10">
    <property type="entry name" value="Dipeptide-binding Protein, Domain 3"/>
    <property type="match status" value="1"/>
</dbReference>
<organism evidence="7 8">
    <name type="scientific">Salinivibrio kushneri</name>
    <dbReference type="NCBI Taxonomy" id="1908198"/>
    <lineage>
        <taxon>Bacteria</taxon>
        <taxon>Pseudomonadati</taxon>
        <taxon>Pseudomonadota</taxon>
        <taxon>Gammaproteobacteria</taxon>
        <taxon>Vibrionales</taxon>
        <taxon>Vibrionaceae</taxon>
        <taxon>Salinivibrio</taxon>
    </lineage>
</organism>
<dbReference type="AlphaFoldDB" id="A0AA47LSR7"/>
<dbReference type="GO" id="GO:0030288">
    <property type="term" value="C:outer membrane-bounded periplasmic space"/>
    <property type="evidence" value="ECO:0007669"/>
    <property type="project" value="TreeGrafter"/>
</dbReference>
<name>A0AA47LSR7_9GAMM</name>
<sequence length="535" mass="60329">MKATVLASALALALSGSALAAQVPDDVTLAENQTLIWGVSGEVPTLDPTKSSDSASNKIISDLFEGLMVRNPNGDVVPGLAKDWEVSEDGLTYTFHLREAKWSDGEPITAADVVYTLQRVVDPVTGAPYAWYLGTANIKNAKAITDGEKPAEQLGVKAIDDHTVEFTLERRTPYFPNMLTHSSTYPVPQHALEAFGDSWTRPDNMVNSGAYNLTNWVINERIDLARNPLYWNNDETVINKTSYVASSDVNAEYNRYRTGEIDITSSFPLEAFDQIKKERPDELITMPSLATYYYLFNTEKAPFDDVRVRKALSYAIDRNIITDIILGQGQLPAYSATPPAINHFEPPKLEWAEMSQDERYQKAKALLAEAGFTQDNPLEFELVYNTMESHKKLALAVTSMWKRHLPVNVNLANQEWKTFLQKVLQKDFDVARDGWIGDYNEASTFLSYFSSDGMNKTSWGNEDYDKALDQALTVAEPEKRKAYYQEAERIFARDMPAIPLYFYTRSVIKSPKVGGYNTDNPNKLRYTRNLYITKN</sequence>
<dbReference type="RefSeq" id="WP_269580456.1">
    <property type="nucleotide sequence ID" value="NZ_CP114589.1"/>
</dbReference>
<dbReference type="Pfam" id="PF00496">
    <property type="entry name" value="SBP_bac_5"/>
    <property type="match status" value="1"/>
</dbReference>
<evidence type="ECO:0000259" key="6">
    <source>
        <dbReference type="Pfam" id="PF00496"/>
    </source>
</evidence>
<evidence type="ECO:0000256" key="5">
    <source>
        <dbReference type="SAM" id="SignalP"/>
    </source>
</evidence>
<reference evidence="7" key="1">
    <citation type="submission" date="2022-09" db="EMBL/GenBank/DDBJ databases">
        <authorList>
            <person name="Li Z.-J."/>
        </authorList>
    </citation>
    <scope>NUCLEOTIDE SEQUENCE</scope>
    <source>
        <strain evidence="7">TGB11</strain>
        <plasmid evidence="7">unnamed</plasmid>
    </source>
</reference>
<proteinExistence type="inferred from homology"/>
<comment type="similarity">
    <text evidence="2">Belongs to the bacterial solute-binding protein 5 family.</text>
</comment>
<feature type="domain" description="Solute-binding protein family 5" evidence="6">
    <location>
        <begin position="76"/>
        <end position="453"/>
    </location>
</feature>
<dbReference type="SUPFAM" id="SSF53850">
    <property type="entry name" value="Periplasmic binding protein-like II"/>
    <property type="match status" value="1"/>
</dbReference>
<evidence type="ECO:0000313" key="8">
    <source>
        <dbReference type="Proteomes" id="UP001164748"/>
    </source>
</evidence>
<evidence type="ECO:0000256" key="2">
    <source>
        <dbReference type="ARBA" id="ARBA00005695"/>
    </source>
</evidence>
<dbReference type="GO" id="GO:0015833">
    <property type="term" value="P:peptide transport"/>
    <property type="evidence" value="ECO:0007669"/>
    <property type="project" value="TreeGrafter"/>
</dbReference>
<gene>
    <name evidence="7" type="ORF">N8M53_13890</name>
</gene>
<dbReference type="FunFam" id="3.10.105.10:FF:000001">
    <property type="entry name" value="Oligopeptide ABC transporter, oligopeptide-binding protein"/>
    <property type="match status" value="1"/>
</dbReference>
<evidence type="ECO:0000256" key="4">
    <source>
        <dbReference type="ARBA" id="ARBA00022729"/>
    </source>
</evidence>
<dbReference type="GO" id="GO:0043190">
    <property type="term" value="C:ATP-binding cassette (ABC) transporter complex"/>
    <property type="evidence" value="ECO:0007669"/>
    <property type="project" value="InterPro"/>
</dbReference>
<dbReference type="Gene3D" id="3.40.190.10">
    <property type="entry name" value="Periplasmic binding protein-like II"/>
    <property type="match status" value="1"/>
</dbReference>
<accession>A0AA47LSR7</accession>
<keyword evidence="4 5" id="KW-0732">Signal</keyword>
<geneLocation type="plasmid" evidence="7 8">
    <name>unnamed</name>
</geneLocation>
<dbReference type="CDD" id="cd08504">
    <property type="entry name" value="PBP2_OppA"/>
    <property type="match status" value="1"/>
</dbReference>
<dbReference type="InterPro" id="IPR030678">
    <property type="entry name" value="Peptide/Ni-bd"/>
</dbReference>
<dbReference type="Proteomes" id="UP001164748">
    <property type="component" value="Plasmid unnamed"/>
</dbReference>